<accession>A0A1E5USS4</accession>
<feature type="non-terminal residue" evidence="1">
    <location>
        <position position="1"/>
    </location>
</feature>
<organism evidence="1 2">
    <name type="scientific">Dichanthelium oligosanthes</name>
    <dbReference type="NCBI Taxonomy" id="888268"/>
    <lineage>
        <taxon>Eukaryota</taxon>
        <taxon>Viridiplantae</taxon>
        <taxon>Streptophyta</taxon>
        <taxon>Embryophyta</taxon>
        <taxon>Tracheophyta</taxon>
        <taxon>Spermatophyta</taxon>
        <taxon>Magnoliopsida</taxon>
        <taxon>Liliopsida</taxon>
        <taxon>Poales</taxon>
        <taxon>Poaceae</taxon>
        <taxon>PACMAD clade</taxon>
        <taxon>Panicoideae</taxon>
        <taxon>Panicodae</taxon>
        <taxon>Paniceae</taxon>
        <taxon>Dichantheliinae</taxon>
        <taxon>Dichanthelium</taxon>
    </lineage>
</organism>
<sequence>LFKSNIRDWDCSLLKLYFHAHDVDEIMKIRIPQHHTEDVLAWHYAKSGLFSVRSAYRLAHRLSLEEVGIGSTSSSNDGSRKIRDHIWSAPVPDNRWKRNLEVDSTCRLCGNGEENGFHAVVSCTKARALRMELRKDWPLIPKRIFAIYPSYGMLKQDGPDWLLLLLDKIDVDDRAQVLFLFWHSWHLRNDAIHGSGSVSVFGSACFVISYWNSLLNISHGRSVDIKGNQPLHQT</sequence>
<keyword evidence="2" id="KW-1185">Reference proteome</keyword>
<proteinExistence type="predicted"/>
<name>A0A1E5USS4_9POAL</name>
<reference evidence="1 2" key="1">
    <citation type="submission" date="2016-09" db="EMBL/GenBank/DDBJ databases">
        <title>The draft genome of Dichanthelium oligosanthes: A C3 panicoid grass species.</title>
        <authorList>
            <person name="Studer A.J."/>
            <person name="Schnable J.C."/>
            <person name="Brutnell T.P."/>
        </authorList>
    </citation>
    <scope>NUCLEOTIDE SEQUENCE [LARGE SCALE GENOMIC DNA]</scope>
    <source>
        <strain evidence="2">cv. Kellogg 1175</strain>
        <tissue evidence="1">Leaf</tissue>
    </source>
</reference>
<evidence type="ECO:0000313" key="1">
    <source>
        <dbReference type="EMBL" id="OEL15921.1"/>
    </source>
</evidence>
<dbReference type="EMBL" id="LWDX02064972">
    <property type="protein sequence ID" value="OEL15921.1"/>
    <property type="molecule type" value="Genomic_DNA"/>
</dbReference>
<evidence type="ECO:0000313" key="2">
    <source>
        <dbReference type="Proteomes" id="UP000095767"/>
    </source>
</evidence>
<comment type="caution">
    <text evidence="1">The sequence shown here is derived from an EMBL/GenBank/DDBJ whole genome shotgun (WGS) entry which is preliminary data.</text>
</comment>
<dbReference type="Proteomes" id="UP000095767">
    <property type="component" value="Unassembled WGS sequence"/>
</dbReference>
<dbReference type="STRING" id="888268.A0A1E5USS4"/>
<gene>
    <name evidence="1" type="ORF">BAE44_0023060</name>
</gene>
<dbReference type="OrthoDB" id="693541at2759"/>
<protein>
    <submittedName>
        <fullName evidence="1">Uncharacterized protein</fullName>
    </submittedName>
</protein>
<dbReference type="AlphaFoldDB" id="A0A1E5USS4"/>